<reference evidence="1 2" key="1">
    <citation type="submission" date="2024-04" db="EMBL/GenBank/DDBJ databases">
        <authorList>
            <person name="Waldvogel A.-M."/>
            <person name="Schoenle A."/>
        </authorList>
    </citation>
    <scope>NUCLEOTIDE SEQUENCE [LARGE SCALE GENOMIC DNA]</scope>
</reference>
<gene>
    <name evidence="1" type="ORF">KC01_LOCUS32816</name>
</gene>
<proteinExistence type="predicted"/>
<accession>A0AAV2LWI9</accession>
<dbReference type="EMBL" id="OZ035827">
    <property type="protein sequence ID" value="CAL1605428.1"/>
    <property type="molecule type" value="Genomic_DNA"/>
</dbReference>
<dbReference type="AlphaFoldDB" id="A0AAV2LWI9"/>
<organism evidence="1 2">
    <name type="scientific">Knipowitschia caucasica</name>
    <name type="common">Caucasian dwarf goby</name>
    <name type="synonym">Pomatoschistus caucasicus</name>
    <dbReference type="NCBI Taxonomy" id="637954"/>
    <lineage>
        <taxon>Eukaryota</taxon>
        <taxon>Metazoa</taxon>
        <taxon>Chordata</taxon>
        <taxon>Craniata</taxon>
        <taxon>Vertebrata</taxon>
        <taxon>Euteleostomi</taxon>
        <taxon>Actinopterygii</taxon>
        <taxon>Neopterygii</taxon>
        <taxon>Teleostei</taxon>
        <taxon>Neoteleostei</taxon>
        <taxon>Acanthomorphata</taxon>
        <taxon>Gobiaria</taxon>
        <taxon>Gobiiformes</taxon>
        <taxon>Gobioidei</taxon>
        <taxon>Gobiidae</taxon>
        <taxon>Gobiinae</taxon>
        <taxon>Knipowitschia</taxon>
    </lineage>
</organism>
<name>A0AAV2LWI9_KNICA</name>
<sequence length="104" mass="11665">MPSWIELTDACMSEADGGMRAPSHRLHPLPAATERRDRKRGMKGEGVESFILFSSFASLRGEPAHRWDEDDEDEGAGEVLRDVFRRVMGGLVGADKTVHLWLKE</sequence>
<evidence type="ECO:0000313" key="2">
    <source>
        <dbReference type="Proteomes" id="UP001497482"/>
    </source>
</evidence>
<evidence type="ECO:0000313" key="1">
    <source>
        <dbReference type="EMBL" id="CAL1605428.1"/>
    </source>
</evidence>
<keyword evidence="2" id="KW-1185">Reference proteome</keyword>
<dbReference type="Proteomes" id="UP001497482">
    <property type="component" value="Chromosome 5"/>
</dbReference>
<protein>
    <submittedName>
        <fullName evidence="1">Uncharacterized protein</fullName>
    </submittedName>
</protein>